<dbReference type="PANTHER" id="PTHR30055">
    <property type="entry name" value="HTH-TYPE TRANSCRIPTIONAL REGULATOR RUTR"/>
    <property type="match status" value="1"/>
</dbReference>
<dbReference type="CDD" id="cd00093">
    <property type="entry name" value="HTH_XRE"/>
    <property type="match status" value="1"/>
</dbReference>
<dbReference type="RefSeq" id="WP_274230292.1">
    <property type="nucleotide sequence ID" value="NZ_BAABHQ010000022.1"/>
</dbReference>
<dbReference type="InterPro" id="IPR023772">
    <property type="entry name" value="DNA-bd_HTH_TetR-type_CS"/>
</dbReference>
<sequence length="213" mass="22690">MALTRDDVVDAAVDLLAEVGLEGLSLRRLARKLGVSAPTLYWHVADKRTLLDHVAERLLADQWRSAPPLAPGEDWAAWLRERALSQYRALVTHRDAALVVAGNRPTDDALPAVEATMATLVGAGLGPREAFLTLMSVGHFVIGSAVEYHAERARAAEASPVPHGGHDAAAHPTLAAVATAMGPPDGARHEDVVRHGLDLMIDGLRARLADPAR</sequence>
<dbReference type="SUPFAM" id="SSF48498">
    <property type="entry name" value="Tetracyclin repressor-like, C-terminal domain"/>
    <property type="match status" value="1"/>
</dbReference>
<evidence type="ECO:0000256" key="2">
    <source>
        <dbReference type="ARBA" id="ARBA00023015"/>
    </source>
</evidence>
<dbReference type="InterPro" id="IPR004111">
    <property type="entry name" value="Repressor_TetR_C"/>
</dbReference>
<gene>
    <name evidence="7" type="primary">tetR(B)</name>
    <name evidence="7" type="ORF">GCM10023203_53210</name>
</gene>
<reference evidence="8" key="1">
    <citation type="journal article" date="2019" name="Int. J. Syst. Evol. Microbiol.">
        <title>The Global Catalogue of Microorganisms (GCM) 10K type strain sequencing project: providing services to taxonomists for standard genome sequencing and annotation.</title>
        <authorList>
            <consortium name="The Broad Institute Genomics Platform"/>
            <consortium name="The Broad Institute Genome Sequencing Center for Infectious Disease"/>
            <person name="Wu L."/>
            <person name="Ma J."/>
        </authorList>
    </citation>
    <scope>NUCLEOTIDE SEQUENCE [LARGE SCALE GENOMIC DNA]</scope>
    <source>
        <strain evidence="8">JCM 17983</strain>
    </source>
</reference>
<dbReference type="Pfam" id="PF00440">
    <property type="entry name" value="TetR_N"/>
    <property type="match status" value="1"/>
</dbReference>
<feature type="domain" description="HTH tetR-type" evidence="6">
    <location>
        <begin position="2"/>
        <end position="62"/>
    </location>
</feature>
<dbReference type="Pfam" id="PF02909">
    <property type="entry name" value="TetR_C_1"/>
    <property type="match status" value="1"/>
</dbReference>
<dbReference type="Gene3D" id="1.10.10.60">
    <property type="entry name" value="Homeodomain-like"/>
    <property type="match status" value="1"/>
</dbReference>
<dbReference type="InterPro" id="IPR001387">
    <property type="entry name" value="Cro/C1-type_HTH"/>
</dbReference>
<evidence type="ECO:0000256" key="3">
    <source>
        <dbReference type="ARBA" id="ARBA00023125"/>
    </source>
</evidence>
<organism evidence="7 8">
    <name type="scientific">Actinomycetospora straminea</name>
    <dbReference type="NCBI Taxonomy" id="663607"/>
    <lineage>
        <taxon>Bacteria</taxon>
        <taxon>Bacillati</taxon>
        <taxon>Actinomycetota</taxon>
        <taxon>Actinomycetes</taxon>
        <taxon>Pseudonocardiales</taxon>
        <taxon>Pseudonocardiaceae</taxon>
        <taxon>Actinomycetospora</taxon>
    </lineage>
</organism>
<keyword evidence="4" id="KW-0804">Transcription</keyword>
<dbReference type="PRINTS" id="PR00400">
    <property type="entry name" value="TETREPRESSOR"/>
</dbReference>
<dbReference type="InterPro" id="IPR036271">
    <property type="entry name" value="Tet_transcr_reg_TetR-rel_C_sf"/>
</dbReference>
<dbReference type="InterPro" id="IPR050109">
    <property type="entry name" value="HTH-type_TetR-like_transc_reg"/>
</dbReference>
<evidence type="ECO:0000259" key="6">
    <source>
        <dbReference type="PROSITE" id="PS50977"/>
    </source>
</evidence>
<dbReference type="Gene3D" id="1.10.357.10">
    <property type="entry name" value="Tetracycline Repressor, domain 2"/>
    <property type="match status" value="1"/>
</dbReference>
<keyword evidence="3 5" id="KW-0238">DNA-binding</keyword>
<accession>A0ABP9F2Q2</accession>
<dbReference type="PROSITE" id="PS50977">
    <property type="entry name" value="HTH_TETR_2"/>
    <property type="match status" value="1"/>
</dbReference>
<feature type="DNA-binding region" description="H-T-H motif" evidence="5">
    <location>
        <begin position="25"/>
        <end position="44"/>
    </location>
</feature>
<dbReference type="SUPFAM" id="SSF46689">
    <property type="entry name" value="Homeodomain-like"/>
    <property type="match status" value="1"/>
</dbReference>
<keyword evidence="1" id="KW-0678">Repressor</keyword>
<keyword evidence="2" id="KW-0805">Transcription regulation</keyword>
<evidence type="ECO:0000313" key="8">
    <source>
        <dbReference type="Proteomes" id="UP001500457"/>
    </source>
</evidence>
<keyword evidence="8" id="KW-1185">Reference proteome</keyword>
<proteinExistence type="predicted"/>
<comment type="caution">
    <text evidence="7">The sequence shown here is derived from an EMBL/GenBank/DDBJ whole genome shotgun (WGS) entry which is preliminary data.</text>
</comment>
<name>A0ABP9F2Q2_9PSEU</name>
<dbReference type="Proteomes" id="UP001500457">
    <property type="component" value="Unassembled WGS sequence"/>
</dbReference>
<evidence type="ECO:0000256" key="4">
    <source>
        <dbReference type="ARBA" id="ARBA00023163"/>
    </source>
</evidence>
<evidence type="ECO:0000256" key="5">
    <source>
        <dbReference type="PROSITE-ProRule" id="PRU00335"/>
    </source>
</evidence>
<protein>
    <submittedName>
        <fullName evidence="7">Tetracycline resistance transcriptional repressor TetR(B)</fullName>
    </submittedName>
</protein>
<dbReference type="InterPro" id="IPR009057">
    <property type="entry name" value="Homeodomain-like_sf"/>
</dbReference>
<dbReference type="EMBL" id="BAABHQ010000022">
    <property type="protein sequence ID" value="GAA4892613.1"/>
    <property type="molecule type" value="Genomic_DNA"/>
</dbReference>
<dbReference type="InterPro" id="IPR001647">
    <property type="entry name" value="HTH_TetR"/>
</dbReference>
<dbReference type="PANTHER" id="PTHR30055:SF151">
    <property type="entry name" value="TRANSCRIPTIONAL REGULATORY PROTEIN"/>
    <property type="match status" value="1"/>
</dbReference>
<dbReference type="PRINTS" id="PR00455">
    <property type="entry name" value="HTHTETR"/>
</dbReference>
<dbReference type="InterPro" id="IPR003012">
    <property type="entry name" value="Tet_transcr_reg_TetR"/>
</dbReference>
<evidence type="ECO:0000313" key="7">
    <source>
        <dbReference type="EMBL" id="GAA4892613.1"/>
    </source>
</evidence>
<evidence type="ECO:0000256" key="1">
    <source>
        <dbReference type="ARBA" id="ARBA00022491"/>
    </source>
</evidence>
<dbReference type="PROSITE" id="PS01081">
    <property type="entry name" value="HTH_TETR_1"/>
    <property type="match status" value="1"/>
</dbReference>